<dbReference type="InParanoid" id="A0A7R8UX71"/>
<dbReference type="EMBL" id="LR899012">
    <property type="protein sequence ID" value="CAD7088196.1"/>
    <property type="molecule type" value="Genomic_DNA"/>
</dbReference>
<keyword evidence="4" id="KW-1185">Reference proteome</keyword>
<organism evidence="3 4">
    <name type="scientific">Hermetia illucens</name>
    <name type="common">Black soldier fly</name>
    <dbReference type="NCBI Taxonomy" id="343691"/>
    <lineage>
        <taxon>Eukaryota</taxon>
        <taxon>Metazoa</taxon>
        <taxon>Ecdysozoa</taxon>
        <taxon>Arthropoda</taxon>
        <taxon>Hexapoda</taxon>
        <taxon>Insecta</taxon>
        <taxon>Pterygota</taxon>
        <taxon>Neoptera</taxon>
        <taxon>Endopterygota</taxon>
        <taxon>Diptera</taxon>
        <taxon>Brachycera</taxon>
        <taxon>Stratiomyomorpha</taxon>
        <taxon>Stratiomyidae</taxon>
        <taxon>Hermetiinae</taxon>
        <taxon>Hermetia</taxon>
    </lineage>
</organism>
<evidence type="ECO:0000313" key="3">
    <source>
        <dbReference type="EMBL" id="CAD7088196.1"/>
    </source>
</evidence>
<feature type="region of interest" description="Disordered" evidence="1">
    <location>
        <begin position="109"/>
        <end position="210"/>
    </location>
</feature>
<reference evidence="3 4" key="1">
    <citation type="submission" date="2020-11" db="EMBL/GenBank/DDBJ databases">
        <authorList>
            <person name="Wallbank WR R."/>
            <person name="Pardo Diaz C."/>
            <person name="Kozak K."/>
            <person name="Martin S."/>
            <person name="Jiggins C."/>
            <person name="Moest M."/>
            <person name="Warren A I."/>
            <person name="Generalovic N T."/>
            <person name="Byers J.R.P. K."/>
            <person name="Montejo-Kovacevich G."/>
            <person name="Yen C E."/>
        </authorList>
    </citation>
    <scope>NUCLEOTIDE SEQUENCE [LARGE SCALE GENOMIC DNA]</scope>
</reference>
<feature type="chain" id="PRO_5030994859" evidence="2">
    <location>
        <begin position="24"/>
        <end position="340"/>
    </location>
</feature>
<keyword evidence="2" id="KW-0732">Signal</keyword>
<evidence type="ECO:0000256" key="2">
    <source>
        <dbReference type="SAM" id="SignalP"/>
    </source>
</evidence>
<gene>
    <name evidence="3" type="ORF">HERILL_LOCUS10843</name>
</gene>
<sequence>MKFLYCLPAFLVGILLLLQFGSCGPTARPCCEEDDHRNSKIMGLLGVLAGDYLTGKINLQTAQYNFFGSKFPKISIGLGQKIYNTANDESDKKGKDDLIKPSETHIIAENNLTITYGREQPNSKQPEHTDSMTKPNDSITDQQILERRRPKRQTTDADDIDSENTVTEDPVATETDIATETPSTSTTSLPPTDSYGPPPSGVPSSGYYPASSSAHTIHPWNIAYPPSHTTPHPSYGLPSISTSTSYLPQNLDSFASSQSDRSFGYPHIYPSSFYYPSHPYYPSNPFFPHYPYHSYFRPSYPDHTRNLWDWGTKYFTPIYVGKWKDNQLWNKGSLSTNFFK</sequence>
<feature type="signal peptide" evidence="2">
    <location>
        <begin position="1"/>
        <end position="23"/>
    </location>
</feature>
<evidence type="ECO:0000313" key="4">
    <source>
        <dbReference type="Proteomes" id="UP000594454"/>
    </source>
</evidence>
<feature type="compositionally biased region" description="Low complexity" evidence="1">
    <location>
        <begin position="179"/>
        <end position="195"/>
    </location>
</feature>
<accession>A0A7R8UX71</accession>
<proteinExistence type="predicted"/>
<protein>
    <submittedName>
        <fullName evidence="3">Uncharacterized protein</fullName>
    </submittedName>
</protein>
<feature type="compositionally biased region" description="Polar residues" evidence="1">
    <location>
        <begin position="110"/>
        <end position="124"/>
    </location>
</feature>
<evidence type="ECO:0000256" key="1">
    <source>
        <dbReference type="SAM" id="MobiDB-lite"/>
    </source>
</evidence>
<dbReference type="Proteomes" id="UP000594454">
    <property type="component" value="Chromosome 4"/>
</dbReference>
<name>A0A7R8UX71_HERIL</name>
<dbReference type="AlphaFoldDB" id="A0A7R8UX71"/>
<feature type="compositionally biased region" description="Polar residues" evidence="1">
    <location>
        <begin position="132"/>
        <end position="143"/>
    </location>
</feature>